<dbReference type="InterPro" id="IPR036291">
    <property type="entry name" value="NAD(P)-bd_dom_sf"/>
</dbReference>
<comment type="caution">
    <text evidence="2">The sequence shown here is derived from an EMBL/GenBank/DDBJ whole genome shotgun (WGS) entry which is preliminary data.</text>
</comment>
<accession>A0ABQ5WDU4</accession>
<dbReference type="PANTHER" id="PTHR37850:SF1">
    <property type="entry name" value="SAF DOMAIN PROTEIN"/>
    <property type="match status" value="1"/>
</dbReference>
<dbReference type="CDD" id="cd11616">
    <property type="entry name" value="SAF_DH_OX_like"/>
    <property type="match status" value="1"/>
</dbReference>
<dbReference type="InterPro" id="IPR013974">
    <property type="entry name" value="SAF"/>
</dbReference>
<sequence length="430" mass="45975">MFSFDVEMEKREKAGSPVQLSIFGAGFMGQGIAHQLVHGMPGIRLAMICNRTVEKAVSAYVDAGILRDQIAEVNSASDAKAAMDDGKYCVTSNAELAATADGIDIIMEGTGQVGYGTDVVLNAIAARKDVLLMNAELDATIGPILKRKADASGVLISGVDGDQPAVQMNLYRYVKVLGLEPLLCGNIKGMEDHKRTPATQAGFAAKWGMSAEMVTSFADGTKISFEQAIVANATGMRVAKRGMFGFEHREHIDTVVSKYDIDMLREKGGIVDYVVGATPGPGCYVLAAAKNDSQKVWLDYGKLGKGPLYCFYTPQHLMALEAPLSIARVALQRDVVIAPLAGPVVDVVAIAKRDLKAGETLDGLGGFMTYGTCENAEVARSEGLLLMGLAEGSVLKREVSEDCPIRIEDVDLPDNLSVQLRQQQDAFFNA</sequence>
<evidence type="ECO:0000259" key="1">
    <source>
        <dbReference type="SMART" id="SM00858"/>
    </source>
</evidence>
<dbReference type="InterPro" id="IPR048423">
    <property type="entry name" value="DRL_cat"/>
</dbReference>
<name>A0ABQ5WDU4_9HYPH</name>
<reference evidence="3" key="1">
    <citation type="journal article" date="2019" name="Int. J. Syst. Evol. Microbiol.">
        <title>The Global Catalogue of Microorganisms (GCM) 10K type strain sequencing project: providing services to taxonomists for standard genome sequencing and annotation.</title>
        <authorList>
            <consortium name="The Broad Institute Genomics Platform"/>
            <consortium name="The Broad Institute Genome Sequencing Center for Infectious Disease"/>
            <person name="Wu L."/>
            <person name="Ma J."/>
        </authorList>
    </citation>
    <scope>NUCLEOTIDE SEQUENCE [LARGE SCALE GENOMIC DNA]</scope>
    <source>
        <strain evidence="3">NBRC 112416</strain>
    </source>
</reference>
<dbReference type="Gene3D" id="3.40.50.720">
    <property type="entry name" value="NAD(P)-binding Rossmann-like Domain"/>
    <property type="match status" value="1"/>
</dbReference>
<dbReference type="Pfam" id="PF08666">
    <property type="entry name" value="SAF"/>
    <property type="match status" value="1"/>
</dbReference>
<dbReference type="PANTHER" id="PTHR37850">
    <property type="entry name" value="STRU PROTEIN"/>
    <property type="match status" value="1"/>
</dbReference>
<dbReference type="SUPFAM" id="SSF51735">
    <property type="entry name" value="NAD(P)-binding Rossmann-fold domains"/>
    <property type="match status" value="1"/>
</dbReference>
<protein>
    <submittedName>
        <fullName evidence="2">StrU protein</fullName>
    </submittedName>
</protein>
<dbReference type="EMBL" id="BSNS01000026">
    <property type="protein sequence ID" value="GLQ57949.1"/>
    <property type="molecule type" value="Genomic_DNA"/>
</dbReference>
<evidence type="ECO:0000313" key="3">
    <source>
        <dbReference type="Proteomes" id="UP001156691"/>
    </source>
</evidence>
<gene>
    <name evidence="2" type="ORF">GCM10010862_52080</name>
</gene>
<proteinExistence type="predicted"/>
<evidence type="ECO:0000313" key="2">
    <source>
        <dbReference type="EMBL" id="GLQ57949.1"/>
    </source>
</evidence>
<dbReference type="RefSeq" id="WP_284343346.1">
    <property type="nucleotide sequence ID" value="NZ_BSNS01000026.1"/>
</dbReference>
<feature type="domain" description="SAF" evidence="1">
    <location>
        <begin position="346"/>
        <end position="411"/>
    </location>
</feature>
<dbReference type="Pfam" id="PF21135">
    <property type="entry name" value="DRL_cat"/>
    <property type="match status" value="1"/>
</dbReference>
<dbReference type="SMART" id="SM00858">
    <property type="entry name" value="SAF"/>
    <property type="match status" value="1"/>
</dbReference>
<organism evidence="2 3">
    <name type="scientific">Devosia nitrariae</name>
    <dbReference type="NCBI Taxonomy" id="2071872"/>
    <lineage>
        <taxon>Bacteria</taxon>
        <taxon>Pseudomonadati</taxon>
        <taxon>Pseudomonadota</taxon>
        <taxon>Alphaproteobacteria</taxon>
        <taxon>Hyphomicrobiales</taxon>
        <taxon>Devosiaceae</taxon>
        <taxon>Devosia</taxon>
    </lineage>
</organism>
<keyword evidence="3" id="KW-1185">Reference proteome</keyword>
<dbReference type="Proteomes" id="UP001156691">
    <property type="component" value="Unassembled WGS sequence"/>
</dbReference>